<dbReference type="EMBL" id="PGVE01000064">
    <property type="protein sequence ID" value="PLS02933.1"/>
    <property type="molecule type" value="Genomic_DNA"/>
</dbReference>
<feature type="domain" description="DUF2268" evidence="1">
    <location>
        <begin position="65"/>
        <end position="252"/>
    </location>
</feature>
<evidence type="ECO:0000259" key="1">
    <source>
        <dbReference type="Pfam" id="PF10026"/>
    </source>
</evidence>
<protein>
    <recommendedName>
        <fullName evidence="1">DUF2268 domain-containing protein</fullName>
    </recommendedName>
</protein>
<accession>A0A2N5HBP0</accession>
<comment type="caution">
    <text evidence="2">The sequence shown here is derived from an EMBL/GenBank/DDBJ whole genome shotgun (WGS) entry which is preliminary data.</text>
</comment>
<sequence>MGIIRTDAWLEKDVDNPLKICERLLPYFKGKTKREIYHELINFGMYQPSRYARNSQMKLIQQQAWEKVEQIFSKYKNSWNGPDIPIFIFPIAQAGGFFRREEKGKAGVTFPDKLFLFLSNLDDLKDIEALFVHEYHHACRMNQLNKKIEDYTLLDSLIIEGLAEYTVLRNCGREYLAAWCRMYTEKELLKFWNRYIKNDLDKRKNERGHDELLYGGGRIPKLLGYAVGFYIIENYYKNNHYSTKLSFSTSAYSYINDFKNIELK</sequence>
<dbReference type="RefSeq" id="WP_101649130.1">
    <property type="nucleotide sequence ID" value="NZ_PGVE01000064.1"/>
</dbReference>
<dbReference type="Proteomes" id="UP000234950">
    <property type="component" value="Unassembled WGS sequence"/>
</dbReference>
<dbReference type="InterPro" id="IPR018728">
    <property type="entry name" value="DUF2268"/>
</dbReference>
<evidence type="ECO:0000313" key="3">
    <source>
        <dbReference type="Proteomes" id="UP000234950"/>
    </source>
</evidence>
<name>A0A2N5HBP0_9BACI</name>
<dbReference type="OrthoDB" id="2449457at2"/>
<reference evidence="2 3" key="1">
    <citation type="submission" date="2017-11" db="EMBL/GenBank/DDBJ databases">
        <title>Comparitive Functional Genomics of Dry Heat Resistant strains isolated from the Viking Spacecraft.</title>
        <authorList>
            <person name="Seuylemezian A."/>
            <person name="Cooper K."/>
            <person name="Vaishampayan P."/>
        </authorList>
    </citation>
    <scope>NUCLEOTIDE SEQUENCE [LARGE SCALE GENOMIC DNA]</scope>
    <source>
        <strain evidence="2 3">V32-6</strain>
    </source>
</reference>
<keyword evidence="3" id="KW-1185">Reference proteome</keyword>
<dbReference type="AlphaFoldDB" id="A0A2N5HBP0"/>
<dbReference type="Pfam" id="PF10026">
    <property type="entry name" value="DUF2268"/>
    <property type="match status" value="1"/>
</dbReference>
<evidence type="ECO:0000313" key="2">
    <source>
        <dbReference type="EMBL" id="PLS02933.1"/>
    </source>
</evidence>
<gene>
    <name evidence="2" type="ORF">CVD27_17275</name>
</gene>
<organism evidence="2 3">
    <name type="scientific">Neobacillus cucumis</name>
    <dbReference type="NCBI Taxonomy" id="1740721"/>
    <lineage>
        <taxon>Bacteria</taxon>
        <taxon>Bacillati</taxon>
        <taxon>Bacillota</taxon>
        <taxon>Bacilli</taxon>
        <taxon>Bacillales</taxon>
        <taxon>Bacillaceae</taxon>
        <taxon>Neobacillus</taxon>
    </lineage>
</organism>
<proteinExistence type="predicted"/>